<dbReference type="GO" id="GO:0015833">
    <property type="term" value="P:peptide transport"/>
    <property type="evidence" value="ECO:0007669"/>
    <property type="project" value="UniProtKB-KW"/>
</dbReference>
<feature type="transmembrane region" description="Helical" evidence="3">
    <location>
        <begin position="186"/>
        <end position="210"/>
    </location>
</feature>
<keyword evidence="3" id="KW-0472">Membrane</keyword>
<feature type="transmembrane region" description="Helical" evidence="3">
    <location>
        <begin position="529"/>
        <end position="551"/>
    </location>
</feature>
<keyword evidence="3" id="KW-0812">Transmembrane</keyword>
<keyword evidence="3" id="KW-1133">Transmembrane helix</keyword>
<feature type="transmembrane region" description="Helical" evidence="3">
    <location>
        <begin position="255"/>
        <end position="274"/>
    </location>
</feature>
<name>A0A1S3J9G5_LINAN</name>
<dbReference type="Gene3D" id="1.20.1250.20">
    <property type="entry name" value="MFS general substrate transporter like domains"/>
    <property type="match status" value="1"/>
</dbReference>
<evidence type="ECO:0000313" key="4">
    <source>
        <dbReference type="Proteomes" id="UP000085678"/>
    </source>
</evidence>
<dbReference type="PANTHER" id="PTHR11654">
    <property type="entry name" value="OLIGOPEPTIDE TRANSPORTER-RELATED"/>
    <property type="match status" value="1"/>
</dbReference>
<organism evidence="4 5">
    <name type="scientific">Lingula anatina</name>
    <name type="common">Brachiopod</name>
    <name type="synonym">Lingula unguis</name>
    <dbReference type="NCBI Taxonomy" id="7574"/>
    <lineage>
        <taxon>Eukaryota</taxon>
        <taxon>Metazoa</taxon>
        <taxon>Spiralia</taxon>
        <taxon>Lophotrochozoa</taxon>
        <taxon>Brachiopoda</taxon>
        <taxon>Linguliformea</taxon>
        <taxon>Lingulata</taxon>
        <taxon>Lingulida</taxon>
        <taxon>Linguloidea</taxon>
        <taxon>Lingulidae</taxon>
        <taxon>Lingula</taxon>
    </lineage>
</organism>
<dbReference type="KEGG" id="lak:106171303"/>
<evidence type="ECO:0000313" key="5">
    <source>
        <dbReference type="RefSeq" id="XP_013407045.2"/>
    </source>
</evidence>
<feature type="transmembrane region" description="Helical" evidence="3">
    <location>
        <begin position="488"/>
        <end position="509"/>
    </location>
</feature>
<keyword evidence="1" id="KW-0653">Protein transport</keyword>
<feature type="transmembrane region" description="Helical" evidence="3">
    <location>
        <begin position="151"/>
        <end position="174"/>
    </location>
</feature>
<feature type="transmembrane region" description="Helical" evidence="3">
    <location>
        <begin position="76"/>
        <end position="107"/>
    </location>
</feature>
<sequence>MISEMSEESTRHILSADAIQEVNDDTEADDRPESPARLSVQAGNTYQVPQMMSKEEDHPKTMRTPSMAEILGNRKATLAAALLLLIYFLVCLSMRVSVATAGGFFLSHYLRSMNATLAISNAFFDKLIMLGATKSFSLLCGLAADVWFGHFFMIIFGFVVSFVGLLFVGVHFALPIKVFPVVAKDLGLTGFVLCGLASACFYPVFPVIGANYFHRRNHKNAFLHWLIFAEKLSETIVKVLFAIQYLYHDIYQDSWQMFLAAPAATMLAFIFFMVGKGSWPITRKSGSQLLRGVRATIERLRGRQQSPRQSYHGLAGNKSSSSFHYIGETKMLINILLVNTCILCVGTVTIQTSAMFQLQGAQLIHLSNTTYDDINPAYMEGFTALTLLIVIPVFAFVLSPRLVIKGGFYFASYFKMGIGMVCGSLSVVAFILLQQYIVDMYPDGDKTGYALFYQVPQYALVSVAQVTHIAALEYSYQGAPQMLKCVSVAIYELAIGLSFFVTLIVEKINLTNESSRFDPYDVRDDSMEYTMTIFPLVVSTLGACVFLALAVRAYRQYSGASKQYSPRYNQVRYGSIVVGKAGNNENAS</sequence>
<keyword evidence="4" id="KW-1185">Reference proteome</keyword>
<gene>
    <name evidence="5" type="primary">LOC106171303</name>
</gene>
<feature type="transmembrane region" description="Helical" evidence="3">
    <location>
        <begin position="331"/>
        <end position="350"/>
    </location>
</feature>
<dbReference type="InParanoid" id="A0A1S3J9G5"/>
<feature type="transmembrane region" description="Helical" evidence="3">
    <location>
        <begin position="127"/>
        <end position="144"/>
    </location>
</feature>
<evidence type="ECO:0000256" key="1">
    <source>
        <dbReference type="ARBA" id="ARBA00022856"/>
    </source>
</evidence>
<protein>
    <submittedName>
        <fullName evidence="5">Uncharacterized protein LOC106171303</fullName>
    </submittedName>
</protein>
<dbReference type="AlphaFoldDB" id="A0A1S3J9G5"/>
<dbReference type="GeneID" id="106171303"/>
<accession>A0A1S3J9G5</accession>
<feature type="transmembrane region" description="Helical" evidence="3">
    <location>
        <begin position="382"/>
        <end position="404"/>
    </location>
</feature>
<reference evidence="5" key="1">
    <citation type="submission" date="2025-08" db="UniProtKB">
        <authorList>
            <consortium name="RefSeq"/>
        </authorList>
    </citation>
    <scope>IDENTIFICATION</scope>
    <source>
        <tissue evidence="5">Gonads</tissue>
    </source>
</reference>
<dbReference type="InterPro" id="IPR036259">
    <property type="entry name" value="MFS_trans_sf"/>
</dbReference>
<evidence type="ECO:0000256" key="3">
    <source>
        <dbReference type="SAM" id="Phobius"/>
    </source>
</evidence>
<feature type="transmembrane region" description="Helical" evidence="3">
    <location>
        <begin position="457"/>
        <end position="476"/>
    </location>
</feature>
<keyword evidence="1" id="KW-0571">Peptide transport</keyword>
<keyword evidence="1" id="KW-0813">Transport</keyword>
<feature type="transmembrane region" description="Helical" evidence="3">
    <location>
        <begin position="222"/>
        <end position="243"/>
    </location>
</feature>
<feature type="region of interest" description="Disordered" evidence="2">
    <location>
        <begin position="1"/>
        <end position="40"/>
    </location>
</feature>
<dbReference type="RefSeq" id="XP_013407045.2">
    <property type="nucleotide sequence ID" value="XM_013551591.2"/>
</dbReference>
<proteinExistence type="predicted"/>
<evidence type="ECO:0000256" key="2">
    <source>
        <dbReference type="SAM" id="MobiDB-lite"/>
    </source>
</evidence>
<dbReference type="OrthoDB" id="8904098at2759"/>
<dbReference type="Proteomes" id="UP000085678">
    <property type="component" value="Unplaced"/>
</dbReference>
<feature type="transmembrane region" description="Helical" evidence="3">
    <location>
        <begin position="416"/>
        <end position="437"/>
    </location>
</feature>